<dbReference type="SUPFAM" id="SSF56281">
    <property type="entry name" value="Metallo-hydrolase/oxidoreductase"/>
    <property type="match status" value="1"/>
</dbReference>
<dbReference type="GO" id="GO:0009055">
    <property type="term" value="F:electron transfer activity"/>
    <property type="evidence" value="ECO:0007669"/>
    <property type="project" value="InterPro"/>
</dbReference>
<dbReference type="Pfam" id="PF00258">
    <property type="entry name" value="Flavodoxin_1"/>
    <property type="match status" value="1"/>
</dbReference>
<dbReference type="RefSeq" id="WP_061857971.1">
    <property type="nucleotide sequence ID" value="NZ_LTBB01000004.1"/>
</dbReference>
<dbReference type="InterPro" id="IPR036866">
    <property type="entry name" value="RibonucZ/Hydroxyglut_hydro"/>
</dbReference>
<dbReference type="Gene3D" id="3.40.50.360">
    <property type="match status" value="1"/>
</dbReference>
<organism evidence="3 4">
    <name type="scientific">Clostridium colicanis DSM 13634</name>
    <dbReference type="NCBI Taxonomy" id="1121305"/>
    <lineage>
        <taxon>Bacteria</taxon>
        <taxon>Bacillati</taxon>
        <taxon>Bacillota</taxon>
        <taxon>Clostridia</taxon>
        <taxon>Eubacteriales</taxon>
        <taxon>Clostridiaceae</taxon>
        <taxon>Clostridium</taxon>
    </lineage>
</organism>
<protein>
    <submittedName>
        <fullName evidence="3">Anaerobic nitric oxide reductase flavorubredoxin</fullName>
    </submittedName>
</protein>
<comment type="similarity">
    <text evidence="1">In the N-terminal section; belongs to the zinc metallo-hydrolase group 3 family.</text>
</comment>
<keyword evidence="4" id="KW-1185">Reference proteome</keyword>
<name>A0A151ANZ8_9CLOT</name>
<comment type="caution">
    <text evidence="3">The sequence shown here is derived from an EMBL/GenBank/DDBJ whole genome shotgun (WGS) entry which is preliminary data.</text>
</comment>
<dbReference type="InterPro" id="IPR008254">
    <property type="entry name" value="Flavodoxin/NO_synth"/>
</dbReference>
<dbReference type="GO" id="GO:0010181">
    <property type="term" value="F:FMN binding"/>
    <property type="evidence" value="ECO:0007669"/>
    <property type="project" value="InterPro"/>
</dbReference>
<dbReference type="SMART" id="SM00849">
    <property type="entry name" value="Lactamase_B"/>
    <property type="match status" value="1"/>
</dbReference>
<evidence type="ECO:0000256" key="1">
    <source>
        <dbReference type="ARBA" id="ARBA00007121"/>
    </source>
</evidence>
<dbReference type="InterPro" id="IPR016440">
    <property type="entry name" value="Rubredoxin-O_OxRdtase"/>
</dbReference>
<dbReference type="EMBL" id="LTBB01000004">
    <property type="protein sequence ID" value="KYH29353.1"/>
    <property type="molecule type" value="Genomic_DNA"/>
</dbReference>
<evidence type="ECO:0000259" key="2">
    <source>
        <dbReference type="PROSITE" id="PS50902"/>
    </source>
</evidence>
<dbReference type="PROSITE" id="PS50902">
    <property type="entry name" value="FLAVODOXIN_LIKE"/>
    <property type="match status" value="1"/>
</dbReference>
<dbReference type="PANTHER" id="PTHR43717:SF1">
    <property type="entry name" value="ANAEROBIC NITRIC OXIDE REDUCTASE FLAVORUBREDOXIN"/>
    <property type="match status" value="1"/>
</dbReference>
<accession>A0A151ANZ8</accession>
<proteinExistence type="inferred from homology"/>
<feature type="domain" description="Flavodoxin-like" evidence="2">
    <location>
        <begin position="252"/>
        <end position="392"/>
    </location>
</feature>
<dbReference type="InterPro" id="IPR029039">
    <property type="entry name" value="Flavoprotein-like_sf"/>
</dbReference>
<evidence type="ECO:0000313" key="3">
    <source>
        <dbReference type="EMBL" id="KYH29353.1"/>
    </source>
</evidence>
<dbReference type="GO" id="GO:0016651">
    <property type="term" value="F:oxidoreductase activity, acting on NAD(P)H"/>
    <property type="evidence" value="ECO:0007669"/>
    <property type="project" value="UniProtKB-ARBA"/>
</dbReference>
<dbReference type="PANTHER" id="PTHR43717">
    <property type="entry name" value="ANAEROBIC NITRIC OXIDE REDUCTASE FLAVORUBREDOXIN"/>
    <property type="match status" value="1"/>
</dbReference>
<dbReference type="NCBIfam" id="NF008887">
    <property type="entry name" value="PRK11921.1"/>
    <property type="match status" value="1"/>
</dbReference>
<dbReference type="Proteomes" id="UP000075374">
    <property type="component" value="Unassembled WGS sequence"/>
</dbReference>
<dbReference type="InterPro" id="IPR045761">
    <property type="entry name" value="ODP_dom"/>
</dbReference>
<reference evidence="3 4" key="1">
    <citation type="submission" date="2016-02" db="EMBL/GenBank/DDBJ databases">
        <title>Genome sequence of Clostridium colicanis DSM 13634.</title>
        <authorList>
            <person name="Poehlein A."/>
            <person name="Daniel R."/>
        </authorList>
    </citation>
    <scope>NUCLEOTIDE SEQUENCE [LARGE SCALE GENOMIC DNA]</scope>
    <source>
        <strain evidence="3 4">DSM 13634</strain>
    </source>
</reference>
<dbReference type="PIRSF" id="PIRSF005243">
    <property type="entry name" value="ROO"/>
    <property type="match status" value="1"/>
</dbReference>
<dbReference type="InterPro" id="IPR001279">
    <property type="entry name" value="Metallo-B-lactamas"/>
</dbReference>
<dbReference type="CDD" id="cd07709">
    <property type="entry name" value="flavodiiron_proteins_MBL-fold"/>
    <property type="match status" value="1"/>
</dbReference>
<dbReference type="SUPFAM" id="SSF52218">
    <property type="entry name" value="Flavoproteins"/>
    <property type="match status" value="1"/>
</dbReference>
<sequence length="399" mass="45975">MSFKINDKVTWVGKIDWELRRFHGEEYSTHKGSSYNSYLIHDEKTVLIDTVWAPFSKEFIKNLKSEIDLNKIHYIIMNHSEPDHSGALPELMKEIPDVPIYCTKNGAKLLKGHYHEDWNFVEVKTGDTLNIGKNKLVFIEAKMLHWPDTMFTYLTGENILFSNDAFGQHYASELMYNDRVDNCELYYEAIKYYANILTPFSPLVERKINEILKLNLPVDMICPSHGVIWRDNPLQIVNKYLEWAKGYQENQITIIYDTMWNATRRMAEMIGEGIKSADNDVNIKIFNSSKSDKNDIITEVFKSKAILVGSSVINKGILSSVAGILEMIKGLGFKNKKAASFGSYGWSGECTRIINEELQKGGFEILNEGIKELWYPGEEEEKRCKAFGEEFAKRLQDIK</sequence>
<dbReference type="GO" id="GO:0046872">
    <property type="term" value="F:metal ion binding"/>
    <property type="evidence" value="ECO:0007669"/>
    <property type="project" value="InterPro"/>
</dbReference>
<evidence type="ECO:0000313" key="4">
    <source>
        <dbReference type="Proteomes" id="UP000075374"/>
    </source>
</evidence>
<dbReference type="Pfam" id="PF19583">
    <property type="entry name" value="ODP"/>
    <property type="match status" value="1"/>
</dbReference>
<dbReference type="AlphaFoldDB" id="A0A151ANZ8"/>
<gene>
    <name evidence="3" type="primary">norV_1</name>
    <name evidence="3" type="ORF">CLCOL_10970</name>
</gene>
<dbReference type="STRING" id="1121305.CLCOL_10970"/>
<dbReference type="Gene3D" id="3.60.15.10">
    <property type="entry name" value="Ribonuclease Z/Hydroxyacylglutathione hydrolase-like"/>
    <property type="match status" value="1"/>
</dbReference>
<dbReference type="PATRIC" id="fig|1121305.3.peg.1100"/>